<dbReference type="InterPro" id="IPR051393">
    <property type="entry name" value="ABC_transporter_permease"/>
</dbReference>
<dbReference type="Pfam" id="PF00528">
    <property type="entry name" value="BPD_transp_1"/>
    <property type="match status" value="1"/>
</dbReference>
<feature type="region of interest" description="Disordered" evidence="8">
    <location>
        <begin position="1"/>
        <end position="21"/>
    </location>
</feature>
<feature type="transmembrane region" description="Helical" evidence="7">
    <location>
        <begin position="95"/>
        <end position="117"/>
    </location>
</feature>
<evidence type="ECO:0000256" key="7">
    <source>
        <dbReference type="RuleBase" id="RU363032"/>
    </source>
</evidence>
<dbReference type="Gene3D" id="1.10.3720.10">
    <property type="entry name" value="MetI-like"/>
    <property type="match status" value="1"/>
</dbReference>
<dbReference type="PROSITE" id="PS50928">
    <property type="entry name" value="ABC_TM1"/>
    <property type="match status" value="1"/>
</dbReference>
<gene>
    <name evidence="10" type="ORF">QSV35_12800</name>
</gene>
<proteinExistence type="inferred from homology"/>
<protein>
    <submittedName>
        <fullName evidence="10">Sugar ABC transporter permease</fullName>
    </submittedName>
</protein>
<feature type="transmembrane region" description="Helical" evidence="7">
    <location>
        <begin position="232"/>
        <end position="251"/>
    </location>
</feature>
<dbReference type="RefSeq" id="WP_286289169.1">
    <property type="nucleotide sequence ID" value="NZ_JASXSZ010000004.1"/>
</dbReference>
<keyword evidence="4 7" id="KW-0812">Transmembrane</keyword>
<evidence type="ECO:0000256" key="4">
    <source>
        <dbReference type="ARBA" id="ARBA00022692"/>
    </source>
</evidence>
<comment type="similarity">
    <text evidence="7">Belongs to the binding-protein-dependent transport system permease family.</text>
</comment>
<evidence type="ECO:0000256" key="2">
    <source>
        <dbReference type="ARBA" id="ARBA00022448"/>
    </source>
</evidence>
<keyword evidence="6 7" id="KW-0472">Membrane</keyword>
<feature type="transmembrane region" description="Helical" evidence="7">
    <location>
        <begin position="33"/>
        <end position="55"/>
    </location>
</feature>
<dbReference type="Proteomes" id="UP001235064">
    <property type="component" value="Unassembled WGS sequence"/>
</dbReference>
<evidence type="ECO:0000256" key="6">
    <source>
        <dbReference type="ARBA" id="ARBA00023136"/>
    </source>
</evidence>
<feature type="transmembrane region" description="Helical" evidence="7">
    <location>
        <begin position="129"/>
        <end position="150"/>
    </location>
</feature>
<feature type="domain" description="ABC transmembrane type-1" evidence="9">
    <location>
        <begin position="91"/>
        <end position="304"/>
    </location>
</feature>
<dbReference type="PANTHER" id="PTHR30193">
    <property type="entry name" value="ABC TRANSPORTER PERMEASE PROTEIN"/>
    <property type="match status" value="1"/>
</dbReference>
<dbReference type="InterPro" id="IPR000515">
    <property type="entry name" value="MetI-like"/>
</dbReference>
<evidence type="ECO:0000256" key="1">
    <source>
        <dbReference type="ARBA" id="ARBA00004651"/>
    </source>
</evidence>
<keyword evidence="3" id="KW-1003">Cell membrane</keyword>
<evidence type="ECO:0000313" key="11">
    <source>
        <dbReference type="Proteomes" id="UP001235064"/>
    </source>
</evidence>
<comment type="caution">
    <text evidence="10">The sequence shown here is derived from an EMBL/GenBank/DDBJ whole genome shotgun (WGS) entry which is preliminary data.</text>
</comment>
<feature type="transmembrane region" description="Helical" evidence="7">
    <location>
        <begin position="283"/>
        <end position="303"/>
    </location>
</feature>
<organism evidence="10 11">
    <name type="scientific">Microbacterium candidum</name>
    <dbReference type="NCBI Taxonomy" id="3041922"/>
    <lineage>
        <taxon>Bacteria</taxon>
        <taxon>Bacillati</taxon>
        <taxon>Actinomycetota</taxon>
        <taxon>Actinomycetes</taxon>
        <taxon>Micrococcales</taxon>
        <taxon>Microbacteriaceae</taxon>
        <taxon>Microbacterium</taxon>
    </lineage>
</organism>
<name>A0ABT7N0H9_9MICO</name>
<accession>A0ABT7N0H9</accession>
<dbReference type="PANTHER" id="PTHR30193:SF37">
    <property type="entry name" value="INNER MEMBRANE ABC TRANSPORTER PERMEASE PROTEIN YCJO"/>
    <property type="match status" value="1"/>
</dbReference>
<sequence length="313" mass="34747">MTITAKPSAVVEPPAVPRAPRRKRRPALGYPRYTPYVFLLPTILLFFVFTCYPYISALWLSLTKSIDGENTFAGLANYTRLLQDPLFWTALSNTFIILIVQVPIMLALAIILAVAFNSALLKARAVWRMIYFVPIVMGLVAYGILFHALFQSQGGFVNEVLHMVGIPAIPWLSDPMWAKVVIVIALTWHYTGQSAIIYLAQLQSIPTELYEAASVDGAGGVKRFWHITMPGLRPALVLTVILSTIGTLQLFDEPYVLTNGGPDNATLTIGLYLYQQGFQYIDFGYASAIGYALVLIIGVISLVQLRLFREKKA</sequence>
<feature type="compositionally biased region" description="Low complexity" evidence="8">
    <location>
        <begin position="1"/>
        <end position="13"/>
    </location>
</feature>
<evidence type="ECO:0000259" key="9">
    <source>
        <dbReference type="PROSITE" id="PS50928"/>
    </source>
</evidence>
<dbReference type="CDD" id="cd06261">
    <property type="entry name" value="TM_PBP2"/>
    <property type="match status" value="1"/>
</dbReference>
<keyword evidence="2 7" id="KW-0813">Transport</keyword>
<evidence type="ECO:0000256" key="8">
    <source>
        <dbReference type="SAM" id="MobiDB-lite"/>
    </source>
</evidence>
<evidence type="ECO:0000313" key="10">
    <source>
        <dbReference type="EMBL" id="MDL9980213.1"/>
    </source>
</evidence>
<dbReference type="InterPro" id="IPR035906">
    <property type="entry name" value="MetI-like_sf"/>
</dbReference>
<dbReference type="EMBL" id="JASXSZ010000004">
    <property type="protein sequence ID" value="MDL9980213.1"/>
    <property type="molecule type" value="Genomic_DNA"/>
</dbReference>
<evidence type="ECO:0000256" key="5">
    <source>
        <dbReference type="ARBA" id="ARBA00022989"/>
    </source>
</evidence>
<dbReference type="SUPFAM" id="SSF161098">
    <property type="entry name" value="MetI-like"/>
    <property type="match status" value="1"/>
</dbReference>
<comment type="subcellular location">
    <subcellularLocation>
        <location evidence="1 7">Cell membrane</location>
        <topology evidence="1 7">Multi-pass membrane protein</topology>
    </subcellularLocation>
</comment>
<keyword evidence="11" id="KW-1185">Reference proteome</keyword>
<evidence type="ECO:0000256" key="3">
    <source>
        <dbReference type="ARBA" id="ARBA00022475"/>
    </source>
</evidence>
<reference evidence="10 11" key="1">
    <citation type="submission" date="2023-06" db="EMBL/GenBank/DDBJ databases">
        <title>Microbacterium sp. nov., isolated from a waste landfill.</title>
        <authorList>
            <person name="Wen W."/>
        </authorList>
    </citation>
    <scope>NUCLEOTIDE SEQUENCE [LARGE SCALE GENOMIC DNA]</scope>
    <source>
        <strain evidence="10 11">ASV49</strain>
    </source>
</reference>
<keyword evidence="5 7" id="KW-1133">Transmembrane helix</keyword>